<accession>A0A812PSP3</accession>
<keyword evidence="3" id="KW-1185">Reference proteome</keyword>
<dbReference type="Gene3D" id="3.30.1370.10">
    <property type="entry name" value="K Homology domain, type 1"/>
    <property type="match status" value="1"/>
</dbReference>
<organism evidence="2 3">
    <name type="scientific">Symbiodinium pilosum</name>
    <name type="common">Dinoflagellate</name>
    <dbReference type="NCBI Taxonomy" id="2952"/>
    <lineage>
        <taxon>Eukaryota</taxon>
        <taxon>Sar</taxon>
        <taxon>Alveolata</taxon>
        <taxon>Dinophyceae</taxon>
        <taxon>Suessiales</taxon>
        <taxon>Symbiodiniaceae</taxon>
        <taxon>Symbiodinium</taxon>
    </lineage>
</organism>
<evidence type="ECO:0000259" key="1">
    <source>
        <dbReference type="Pfam" id="PF22675"/>
    </source>
</evidence>
<dbReference type="EMBL" id="CAJNIZ010014071">
    <property type="protein sequence ID" value="CAE7357665.1"/>
    <property type="molecule type" value="Genomic_DNA"/>
</dbReference>
<dbReference type="Pfam" id="PF22675">
    <property type="entry name" value="KH-I_KHDC4-BBP"/>
    <property type="match status" value="1"/>
</dbReference>
<gene>
    <name evidence="2" type="primary">ncsA</name>
    <name evidence="2" type="ORF">SPIL2461_LOCUS8526</name>
</gene>
<dbReference type="AlphaFoldDB" id="A0A812PSP3"/>
<dbReference type="OrthoDB" id="397265at2759"/>
<name>A0A812PSP3_SYMPI</name>
<feature type="domain" description="KHDC4/BBP-like KH-domain type I" evidence="1">
    <location>
        <begin position="163"/>
        <end position="229"/>
    </location>
</feature>
<feature type="non-terminal residue" evidence="2">
    <location>
        <position position="286"/>
    </location>
</feature>
<reference evidence="2" key="1">
    <citation type="submission" date="2021-02" db="EMBL/GenBank/DDBJ databases">
        <authorList>
            <person name="Dougan E. K."/>
            <person name="Rhodes N."/>
            <person name="Thang M."/>
            <person name="Chan C."/>
        </authorList>
    </citation>
    <scope>NUCLEOTIDE SEQUENCE</scope>
</reference>
<evidence type="ECO:0000313" key="3">
    <source>
        <dbReference type="Proteomes" id="UP000649617"/>
    </source>
</evidence>
<dbReference type="Proteomes" id="UP000649617">
    <property type="component" value="Unassembled WGS sequence"/>
</dbReference>
<proteinExistence type="predicted"/>
<sequence>PTDEPKHLRITARNPDGLERGLQKACATVAEVLQNGIPTCEHCGGDHKGRDCPKRQLPYTHNCYLDPDTKVGFIIGSQGRNTRPIIDATGSGQYNATERLHMHIEAASPDMLSQAVAMVEDLIRVASWTPYEDDPPPGHVFAYQHKIWLDMEADRQSCDSLNAHLLGKSGQNFRQIHEKTGAWLWLRGHGAGHMSCLDAAKKKGLHVLIEHDDHKRGEEAYQMATVLLDAVLARLGSTYCRICGGPHFSYRCTKANSSGYLNGMAAKGSGKASLPLLPIKRSIREV</sequence>
<comment type="caution">
    <text evidence="2">The sequence shown here is derived from an EMBL/GenBank/DDBJ whole genome shotgun (WGS) entry which is preliminary data.</text>
</comment>
<dbReference type="InterPro" id="IPR036612">
    <property type="entry name" value="KH_dom_type_1_sf"/>
</dbReference>
<dbReference type="GO" id="GO:0003723">
    <property type="term" value="F:RNA binding"/>
    <property type="evidence" value="ECO:0007669"/>
    <property type="project" value="InterPro"/>
</dbReference>
<dbReference type="InterPro" id="IPR055256">
    <property type="entry name" value="KH_1_KHDC4/BBP-like"/>
</dbReference>
<evidence type="ECO:0000313" key="2">
    <source>
        <dbReference type="EMBL" id="CAE7357665.1"/>
    </source>
</evidence>
<dbReference type="SUPFAM" id="SSF54791">
    <property type="entry name" value="Eukaryotic type KH-domain (KH-domain type I)"/>
    <property type="match status" value="2"/>
</dbReference>
<protein>
    <submittedName>
        <fullName evidence="2">NcsA protein</fullName>
    </submittedName>
</protein>